<evidence type="ECO:0000256" key="2">
    <source>
        <dbReference type="ARBA" id="ARBA00022723"/>
    </source>
</evidence>
<feature type="binding site" evidence="8">
    <location>
        <position position="193"/>
    </location>
    <ligand>
        <name>Zn(2+)</name>
        <dbReference type="ChEBI" id="CHEBI:29105"/>
    </ligand>
</feature>
<dbReference type="InterPro" id="IPR006680">
    <property type="entry name" value="Amidohydro-rel"/>
</dbReference>
<protein>
    <submittedName>
        <fullName evidence="10">N-acetylglucosamine 6-phosphate deacetylase</fullName>
    </submittedName>
</protein>
<feature type="binding site" evidence="8">
    <location>
        <position position="129"/>
    </location>
    <ligand>
        <name>Zn(2+)</name>
        <dbReference type="ChEBI" id="CHEBI:29105"/>
    </ligand>
</feature>
<accession>A0A239PPB0</accession>
<keyword evidence="11" id="KW-1185">Reference proteome</keyword>
<comment type="cofactor">
    <cofactor evidence="8">
        <name>a divalent metal cation</name>
        <dbReference type="ChEBI" id="CHEBI:60240"/>
    </cofactor>
    <text evidence="8">Binds 1 divalent metal cation per subunit.</text>
</comment>
<keyword evidence="4 5" id="KW-0119">Carbohydrate metabolism</keyword>
<feature type="binding site" evidence="7">
    <location>
        <position position="225"/>
    </location>
    <ligand>
        <name>substrate</name>
    </ligand>
</feature>
<dbReference type="SUPFAM" id="SSF51338">
    <property type="entry name" value="Composite domain of metallo-dependent hydrolases"/>
    <property type="match status" value="1"/>
</dbReference>
<dbReference type="PIRSF" id="PIRSF038994">
    <property type="entry name" value="NagA"/>
    <property type="match status" value="1"/>
</dbReference>
<evidence type="ECO:0000259" key="9">
    <source>
        <dbReference type="Pfam" id="PF01979"/>
    </source>
</evidence>
<comment type="similarity">
    <text evidence="1 5">Belongs to the metallo-dependent hydrolases superfamily. NagA family.</text>
</comment>
<evidence type="ECO:0000256" key="7">
    <source>
        <dbReference type="PIRSR" id="PIRSR038994-2"/>
    </source>
</evidence>
<keyword evidence="2 8" id="KW-0479">Metal-binding</keyword>
<feature type="binding site" evidence="7">
    <location>
        <position position="249"/>
    </location>
    <ligand>
        <name>substrate</name>
    </ligand>
</feature>
<dbReference type="SUPFAM" id="SSF51556">
    <property type="entry name" value="Metallo-dependent hydrolases"/>
    <property type="match status" value="1"/>
</dbReference>
<evidence type="ECO:0000256" key="5">
    <source>
        <dbReference type="PIRNR" id="PIRNR038994"/>
    </source>
</evidence>
<feature type="active site" description="Proton donor/acceptor" evidence="6">
    <location>
        <position position="272"/>
    </location>
</feature>
<dbReference type="GO" id="GO:0046872">
    <property type="term" value="F:metal ion binding"/>
    <property type="evidence" value="ECO:0007669"/>
    <property type="project" value="UniProtKB-KW"/>
</dbReference>
<gene>
    <name evidence="10" type="ORF">SAMN06297382_1137</name>
</gene>
<dbReference type="Gene3D" id="2.30.40.10">
    <property type="entry name" value="Urease, subunit C, domain 1"/>
    <property type="match status" value="1"/>
</dbReference>
<dbReference type="EMBL" id="FZQA01000002">
    <property type="protein sequence ID" value="SNT72105.1"/>
    <property type="molecule type" value="Genomic_DNA"/>
</dbReference>
<proteinExistence type="inferred from homology"/>
<evidence type="ECO:0000313" key="11">
    <source>
        <dbReference type="Proteomes" id="UP000198346"/>
    </source>
</evidence>
<feature type="binding site" evidence="7">
    <location>
        <position position="140"/>
    </location>
    <ligand>
        <name>substrate</name>
    </ligand>
</feature>
<evidence type="ECO:0000256" key="6">
    <source>
        <dbReference type="PIRSR" id="PIRSR038994-1"/>
    </source>
</evidence>
<feature type="domain" description="Amidohydrolase-related" evidence="9">
    <location>
        <begin position="51"/>
        <end position="375"/>
    </location>
</feature>
<dbReference type="InterPro" id="IPR032466">
    <property type="entry name" value="Metal_Hydrolase"/>
</dbReference>
<feature type="binding site" evidence="7">
    <location>
        <begin position="217"/>
        <end position="218"/>
    </location>
    <ligand>
        <name>substrate</name>
    </ligand>
</feature>
<sequence>MQSVLTNARILADQGMIEGHALVLEGARIAAIVPREEAPAGGRRFDLDGAILAPGFIDVQVNGGNGRLFNESPDVETIREIGAAHRRFGTTGFLPTLISDELDVIAEAVAAVDAAIAEGVPGVLGIHIEGPFLSTDKKGVHDPSKFRRLEAGHLPLLTALKRGRTLVTLAPENAPPELIRRLVAAGVIVSAGHTDATYDVTKGALAAGVTGFTHLFNAMSPMTSREPGVVGAALEDPNSWCGLIVDGRHVAPAVLKVALKCKPLDRLMLVTDAMPTVGMKEKAFRLQGRLITVEDGVCVAENGTLAGSDLEMARAVRNAAALMGLSLAEATRMASRHPAAFLGLDGELGRIAPGWRASLVAFDDDLVVRETWIDGVASGEAKELNATSAASRKSYAP</sequence>
<dbReference type="Proteomes" id="UP000198346">
    <property type="component" value="Unassembled WGS sequence"/>
</dbReference>
<dbReference type="Pfam" id="PF01979">
    <property type="entry name" value="Amidohydro_1"/>
    <property type="match status" value="1"/>
</dbReference>
<dbReference type="CDD" id="cd00854">
    <property type="entry name" value="NagA"/>
    <property type="match status" value="1"/>
</dbReference>
<evidence type="ECO:0000256" key="4">
    <source>
        <dbReference type="ARBA" id="ARBA00023277"/>
    </source>
</evidence>
<dbReference type="Gene3D" id="3.20.20.140">
    <property type="entry name" value="Metal-dependent hydrolases"/>
    <property type="match status" value="1"/>
</dbReference>
<dbReference type="GO" id="GO:0008448">
    <property type="term" value="F:N-acetylglucosamine-6-phosphate deacetylase activity"/>
    <property type="evidence" value="ECO:0007669"/>
    <property type="project" value="InterPro"/>
</dbReference>
<evidence type="ECO:0000256" key="8">
    <source>
        <dbReference type="PIRSR" id="PIRSR038994-3"/>
    </source>
</evidence>
<evidence type="ECO:0000313" key="10">
    <source>
        <dbReference type="EMBL" id="SNT72105.1"/>
    </source>
</evidence>
<feature type="binding site" evidence="7">
    <location>
        <begin position="305"/>
        <end position="307"/>
    </location>
    <ligand>
        <name>substrate</name>
    </ligand>
</feature>
<dbReference type="InterPro" id="IPR003764">
    <property type="entry name" value="GlcNAc_6-P_deAcase"/>
</dbReference>
<reference evidence="10 11" key="1">
    <citation type="submission" date="2017-07" db="EMBL/GenBank/DDBJ databases">
        <authorList>
            <person name="Sun Z.S."/>
            <person name="Albrecht U."/>
            <person name="Echele G."/>
            <person name="Lee C.C."/>
        </authorList>
    </citation>
    <scope>NUCLEOTIDE SEQUENCE [LARGE SCALE GENOMIC DNA]</scope>
    <source>
        <strain evidence="10 11">CGMCC 1.12710</strain>
    </source>
</reference>
<evidence type="ECO:0000256" key="3">
    <source>
        <dbReference type="ARBA" id="ARBA00022801"/>
    </source>
</evidence>
<feature type="binding site" evidence="8">
    <location>
        <position position="214"/>
    </location>
    <ligand>
        <name>Zn(2+)</name>
        <dbReference type="ChEBI" id="CHEBI:29105"/>
    </ligand>
</feature>
<name>A0A239PPB0_9PROT</name>
<dbReference type="NCBIfam" id="TIGR00221">
    <property type="entry name" value="nagA"/>
    <property type="match status" value="1"/>
</dbReference>
<dbReference type="RefSeq" id="WP_089411634.1">
    <property type="nucleotide sequence ID" value="NZ_FZQA01000002.1"/>
</dbReference>
<evidence type="ECO:0000256" key="1">
    <source>
        <dbReference type="ARBA" id="ARBA00010716"/>
    </source>
</evidence>
<dbReference type="AlphaFoldDB" id="A0A239PPB0"/>
<keyword evidence="3 5" id="KW-0378">Hydrolase</keyword>
<dbReference type="OrthoDB" id="9776488at2"/>
<dbReference type="FunFam" id="3.20.20.140:FF:000004">
    <property type="entry name" value="N-acetylglucosamine-6-phosphate deacetylase"/>
    <property type="match status" value="1"/>
</dbReference>
<dbReference type="PANTHER" id="PTHR11113">
    <property type="entry name" value="N-ACETYLGLUCOSAMINE-6-PHOSPHATE DEACETYLASE"/>
    <property type="match status" value="1"/>
</dbReference>
<dbReference type="InterPro" id="IPR011059">
    <property type="entry name" value="Metal-dep_hydrolase_composite"/>
</dbReference>
<dbReference type="GO" id="GO:0006046">
    <property type="term" value="P:N-acetylglucosamine catabolic process"/>
    <property type="evidence" value="ECO:0007669"/>
    <property type="project" value="TreeGrafter"/>
</dbReference>
<organism evidence="10 11">
    <name type="scientific">Amphiplicatus metriothermophilus</name>
    <dbReference type="NCBI Taxonomy" id="1519374"/>
    <lineage>
        <taxon>Bacteria</taxon>
        <taxon>Pseudomonadati</taxon>
        <taxon>Pseudomonadota</taxon>
        <taxon>Alphaproteobacteria</taxon>
        <taxon>Parvularculales</taxon>
        <taxon>Parvularculaceae</taxon>
        <taxon>Amphiplicatus</taxon>
    </lineage>
</organism>
<dbReference type="PANTHER" id="PTHR11113:SF14">
    <property type="entry name" value="N-ACETYLGLUCOSAMINE-6-PHOSPHATE DEACETYLASE"/>
    <property type="match status" value="1"/>
</dbReference>